<keyword evidence="2" id="KW-1185">Reference proteome</keyword>
<evidence type="ECO:0000313" key="1">
    <source>
        <dbReference type="EMBL" id="KAK3769438.1"/>
    </source>
</evidence>
<dbReference type="EMBL" id="JAWDGP010003926">
    <property type="protein sequence ID" value="KAK3769438.1"/>
    <property type="molecule type" value="Genomic_DNA"/>
</dbReference>
<protein>
    <submittedName>
        <fullName evidence="1">Uncharacterized protein</fullName>
    </submittedName>
</protein>
<comment type="caution">
    <text evidence="1">The sequence shown here is derived from an EMBL/GenBank/DDBJ whole genome shotgun (WGS) entry which is preliminary data.</text>
</comment>
<reference evidence="1" key="1">
    <citation type="journal article" date="2023" name="G3 (Bethesda)">
        <title>A reference genome for the long-term kleptoplast-retaining sea slug Elysia crispata morphotype clarki.</title>
        <authorList>
            <person name="Eastman K.E."/>
            <person name="Pendleton A.L."/>
            <person name="Shaikh M.A."/>
            <person name="Suttiyut T."/>
            <person name="Ogas R."/>
            <person name="Tomko P."/>
            <person name="Gavelis G."/>
            <person name="Widhalm J.R."/>
            <person name="Wisecaver J.H."/>
        </authorList>
    </citation>
    <scope>NUCLEOTIDE SEQUENCE</scope>
    <source>
        <strain evidence="1">ECLA1</strain>
    </source>
</reference>
<evidence type="ECO:0000313" key="2">
    <source>
        <dbReference type="Proteomes" id="UP001283361"/>
    </source>
</evidence>
<sequence length="85" mass="9929">MLLYQSSDIQLAGLIFSDPCLTAFSSFRLIVRNNSSLLEERFVTDNRRLTMSQLCIPLKTWRFGSYLVSTFVNCTGWFPHRYAQR</sequence>
<accession>A0AAE1DHA3</accession>
<proteinExistence type="predicted"/>
<name>A0AAE1DHA3_9GAST</name>
<organism evidence="1 2">
    <name type="scientific">Elysia crispata</name>
    <name type="common">lettuce slug</name>
    <dbReference type="NCBI Taxonomy" id="231223"/>
    <lineage>
        <taxon>Eukaryota</taxon>
        <taxon>Metazoa</taxon>
        <taxon>Spiralia</taxon>
        <taxon>Lophotrochozoa</taxon>
        <taxon>Mollusca</taxon>
        <taxon>Gastropoda</taxon>
        <taxon>Heterobranchia</taxon>
        <taxon>Euthyneura</taxon>
        <taxon>Panpulmonata</taxon>
        <taxon>Sacoglossa</taxon>
        <taxon>Placobranchoidea</taxon>
        <taxon>Plakobranchidae</taxon>
        <taxon>Elysia</taxon>
    </lineage>
</organism>
<dbReference type="Proteomes" id="UP001283361">
    <property type="component" value="Unassembled WGS sequence"/>
</dbReference>
<gene>
    <name evidence="1" type="ORF">RRG08_008424</name>
</gene>
<dbReference type="AlphaFoldDB" id="A0AAE1DHA3"/>